<dbReference type="GO" id="GO:0005829">
    <property type="term" value="C:cytosol"/>
    <property type="evidence" value="ECO:0007669"/>
    <property type="project" value="TreeGrafter"/>
</dbReference>
<keyword evidence="2" id="KW-0456">Lyase</keyword>
<dbReference type="eggNOG" id="COG0235">
    <property type="taxonomic scope" value="Bacteria"/>
</dbReference>
<dbReference type="Gene3D" id="3.40.225.10">
    <property type="entry name" value="Class II aldolase/adducin N-terminal domain"/>
    <property type="match status" value="1"/>
</dbReference>
<keyword evidence="1" id="KW-0479">Metal-binding</keyword>
<dbReference type="PANTHER" id="PTHR22789:SF0">
    <property type="entry name" value="3-OXO-TETRONATE 4-PHOSPHATE DECARBOXYLASE-RELATED"/>
    <property type="match status" value="1"/>
</dbReference>
<dbReference type="PANTHER" id="PTHR22789">
    <property type="entry name" value="FUCULOSE PHOSPHATE ALDOLASE"/>
    <property type="match status" value="1"/>
</dbReference>
<evidence type="ECO:0000313" key="5">
    <source>
        <dbReference type="Proteomes" id="UP000011721"/>
    </source>
</evidence>
<accession>M1P8I8</accession>
<dbReference type="SMART" id="SM01007">
    <property type="entry name" value="Aldolase_II"/>
    <property type="match status" value="1"/>
</dbReference>
<dbReference type="Pfam" id="PF00596">
    <property type="entry name" value="Aldolase_II"/>
    <property type="match status" value="1"/>
</dbReference>
<dbReference type="InterPro" id="IPR036409">
    <property type="entry name" value="Aldolase_II/adducin_N_sf"/>
</dbReference>
<proteinExistence type="predicted"/>
<evidence type="ECO:0000313" key="4">
    <source>
        <dbReference type="EMBL" id="AGF77967.1"/>
    </source>
</evidence>
<gene>
    <name evidence="4" type="ordered locus">UWK_01407</name>
</gene>
<dbReference type="GO" id="GO:0016832">
    <property type="term" value="F:aldehyde-lyase activity"/>
    <property type="evidence" value="ECO:0007669"/>
    <property type="project" value="TreeGrafter"/>
</dbReference>
<protein>
    <submittedName>
        <fullName evidence="4">Ribulose-5-phosphate 4-epimerase-like epimerase or aldolase</fullName>
    </submittedName>
</protein>
<dbReference type="AlphaFoldDB" id="M1P8I8"/>
<dbReference type="InterPro" id="IPR001303">
    <property type="entry name" value="Aldolase_II/adducin_N"/>
</dbReference>
<organism evidence="4 5">
    <name type="scientific">Desulfocapsa sulfexigens (strain DSM 10523 / SB164P1)</name>
    <dbReference type="NCBI Taxonomy" id="1167006"/>
    <lineage>
        <taxon>Bacteria</taxon>
        <taxon>Pseudomonadati</taxon>
        <taxon>Thermodesulfobacteriota</taxon>
        <taxon>Desulfobulbia</taxon>
        <taxon>Desulfobulbales</taxon>
        <taxon>Desulfocapsaceae</taxon>
        <taxon>Desulfocapsa</taxon>
    </lineage>
</organism>
<keyword evidence="5" id="KW-1185">Reference proteome</keyword>
<dbReference type="OrthoDB" id="5392660at2"/>
<dbReference type="RefSeq" id="WP_015403658.1">
    <property type="nucleotide sequence ID" value="NC_020304.1"/>
</dbReference>
<evidence type="ECO:0000256" key="1">
    <source>
        <dbReference type="ARBA" id="ARBA00022723"/>
    </source>
</evidence>
<evidence type="ECO:0000256" key="2">
    <source>
        <dbReference type="ARBA" id="ARBA00023239"/>
    </source>
</evidence>
<name>M1P8I8_DESSD</name>
<dbReference type="SUPFAM" id="SSF53639">
    <property type="entry name" value="AraD/HMP-PK domain-like"/>
    <property type="match status" value="1"/>
</dbReference>
<dbReference type="STRING" id="1167006.UWK_01407"/>
<sequence>MEKLLKKYALKLIAAGLAENPLICGLDDEVVWSRADDDIQVLEQVLAGMNINSLICIEPADPYLTIFRFLCDRYPETITPEDCETRTFLHDVPVISNFSAAAILTHLRRRKSIVVASGKSIRLITFGAVSPEQAFVSLSSVCFSAFVLFFTDYLADRRQGVVTEEQQRAFDRVTAQLSPPHRTTPALEAGPFRSAEQVHRAIIEAGRFTVDYGLVDSYFGNISYRLDQTIYISQTGSSLDELAGCIDPCPLDDSSCAGITASSELVAHEEIYRNTANRAILHGHPKFAVILSMDCSDFDCINRGRCHIKCSKERLIEDIPIVPGEVGTGPTGLCHTLPPAIQGRRGVIVWGHGLFTVATVDFNEAFKQLLEIENMCREEYFARVRHC</sequence>
<reference evidence="5" key="1">
    <citation type="journal article" date="2013" name="Stand. Genomic Sci.">
        <title>Complete genome sequence of Desulfocapsa sulfexigens, a marine deltaproteobacterium specialized in disproportionating inorganic sulfur compounds.</title>
        <authorList>
            <person name="Finster K.W."/>
            <person name="Kjeldsen K.U."/>
            <person name="Kube M."/>
            <person name="Reinhardt R."/>
            <person name="Mussmann M."/>
            <person name="Amann R."/>
            <person name="Schreiber L."/>
        </authorList>
    </citation>
    <scope>NUCLEOTIDE SEQUENCE [LARGE SCALE GENOMIC DNA]</scope>
    <source>
        <strain evidence="5">DSM 10523 / SB164P1</strain>
    </source>
</reference>
<dbReference type="GO" id="GO:0019323">
    <property type="term" value="P:pentose catabolic process"/>
    <property type="evidence" value="ECO:0007669"/>
    <property type="project" value="TreeGrafter"/>
</dbReference>
<dbReference type="PATRIC" id="fig|1167006.5.peg.1553"/>
<dbReference type="HOGENOM" id="CLU_713162_0_0_7"/>
<dbReference type="KEGG" id="dsf:UWK_01407"/>
<evidence type="ECO:0000259" key="3">
    <source>
        <dbReference type="SMART" id="SM01007"/>
    </source>
</evidence>
<feature type="domain" description="Class II aldolase/adducin N-terminal" evidence="3">
    <location>
        <begin position="200"/>
        <end position="380"/>
    </location>
</feature>
<dbReference type="InterPro" id="IPR050197">
    <property type="entry name" value="Aldolase_class_II_sugar_metab"/>
</dbReference>
<dbReference type="EMBL" id="CP003985">
    <property type="protein sequence ID" value="AGF77967.1"/>
    <property type="molecule type" value="Genomic_DNA"/>
</dbReference>
<dbReference type="Proteomes" id="UP000011721">
    <property type="component" value="Chromosome"/>
</dbReference>
<dbReference type="GO" id="GO:0046872">
    <property type="term" value="F:metal ion binding"/>
    <property type="evidence" value="ECO:0007669"/>
    <property type="project" value="UniProtKB-KW"/>
</dbReference>